<dbReference type="PANTHER" id="PTHR33713">
    <property type="entry name" value="ANTITOXIN YAFN-RELATED"/>
    <property type="match status" value="1"/>
</dbReference>
<evidence type="ECO:0000256" key="1">
    <source>
        <dbReference type="ARBA" id="ARBA00009981"/>
    </source>
</evidence>
<comment type="similarity">
    <text evidence="1 2">Belongs to the phD/YefM antitoxin family.</text>
</comment>
<accession>A0A9P1NZX0</accession>
<evidence type="ECO:0000256" key="2">
    <source>
        <dbReference type="RuleBase" id="RU362080"/>
    </source>
</evidence>
<sequence>MVLASGPVPVVNLLKKLTLWKLYSKEIFGISQDMNSMSIIKKDVYTYAEASQNLGSICDQVILTRREVVIKHPDKEDIAVLPAVELEEMKESLHLLGSPRNASRLFAAISRARSQSLPVGNIDDLSKSLGLD</sequence>
<name>A0A9P1NZX0_9CYAN</name>
<reference evidence="3 4" key="1">
    <citation type="submission" date="2014-02" db="EMBL/GenBank/DDBJ databases">
        <authorList>
            <person name="Genoscope - CEA"/>
        </authorList>
    </citation>
    <scope>NUCLEOTIDE SEQUENCE [LARGE SCALE GENOMIC DNA]</scope>
    <source>
        <strain evidence="3 4">PCC 8005</strain>
    </source>
</reference>
<dbReference type="Pfam" id="PF02604">
    <property type="entry name" value="PhdYeFM_antitox"/>
    <property type="match status" value="1"/>
</dbReference>
<evidence type="ECO:0000313" key="4">
    <source>
        <dbReference type="Proteomes" id="UP000032946"/>
    </source>
</evidence>
<dbReference type="PANTHER" id="PTHR33713:SF6">
    <property type="entry name" value="ANTITOXIN YEFM"/>
    <property type="match status" value="1"/>
</dbReference>
<gene>
    <name evidence="3" type="ORF">ARTHRO_40682</name>
</gene>
<proteinExistence type="inferred from homology"/>
<dbReference type="InterPro" id="IPR051405">
    <property type="entry name" value="phD/YefM_antitoxin"/>
</dbReference>
<dbReference type="InterPro" id="IPR006442">
    <property type="entry name" value="Antitoxin_Phd/YefM"/>
</dbReference>
<keyword evidence="4" id="KW-1185">Reference proteome</keyword>
<dbReference type="AlphaFoldDB" id="A0A9P1NZX0"/>
<dbReference type="Gene3D" id="3.40.1620.10">
    <property type="entry name" value="YefM-like domain"/>
    <property type="match status" value="1"/>
</dbReference>
<protein>
    <recommendedName>
        <fullName evidence="2">Antitoxin</fullName>
    </recommendedName>
</protein>
<dbReference type="InterPro" id="IPR036165">
    <property type="entry name" value="YefM-like_sf"/>
</dbReference>
<comment type="function">
    <text evidence="2">Antitoxin component of a type II toxin-antitoxin (TA) system.</text>
</comment>
<dbReference type="Proteomes" id="UP000032946">
    <property type="component" value="Chromosome"/>
</dbReference>
<organism evidence="3 4">
    <name type="scientific">Limnospira indica PCC 8005</name>
    <dbReference type="NCBI Taxonomy" id="376219"/>
    <lineage>
        <taxon>Bacteria</taxon>
        <taxon>Bacillati</taxon>
        <taxon>Cyanobacteriota</taxon>
        <taxon>Cyanophyceae</taxon>
        <taxon>Oscillatoriophycideae</taxon>
        <taxon>Oscillatoriales</taxon>
        <taxon>Sirenicapillariaceae</taxon>
        <taxon>Limnospira</taxon>
    </lineage>
</organism>
<evidence type="ECO:0000313" key="3">
    <source>
        <dbReference type="EMBL" id="CDM96275.1"/>
    </source>
</evidence>
<dbReference type="EMBL" id="FO818640">
    <property type="protein sequence ID" value="CDM96275.1"/>
    <property type="molecule type" value="Genomic_DNA"/>
</dbReference>
<dbReference type="SUPFAM" id="SSF143120">
    <property type="entry name" value="YefM-like"/>
    <property type="match status" value="1"/>
</dbReference>